<dbReference type="PROSITE" id="PS51354">
    <property type="entry name" value="GLUTAREDOXIN_2"/>
    <property type="match status" value="1"/>
</dbReference>
<keyword evidence="2" id="KW-1133">Transmembrane helix</keyword>
<dbReference type="Pfam" id="PF00462">
    <property type="entry name" value="Glutaredoxin"/>
    <property type="match status" value="1"/>
</dbReference>
<dbReference type="PRINTS" id="PR00160">
    <property type="entry name" value="GLUTAREDOXIN"/>
</dbReference>
<dbReference type="AlphaFoldDB" id="A0A286UFV3"/>
<dbReference type="InterPro" id="IPR011899">
    <property type="entry name" value="Glutaredoxin_euk/vir"/>
</dbReference>
<evidence type="ECO:0000259" key="3">
    <source>
        <dbReference type="Pfam" id="PF00462"/>
    </source>
</evidence>
<dbReference type="PANTHER" id="PTHR45694:SF5">
    <property type="entry name" value="GLUTAREDOXIN 2"/>
    <property type="match status" value="1"/>
</dbReference>
<dbReference type="OrthoDB" id="423313at2759"/>
<dbReference type="PANTHER" id="PTHR45694">
    <property type="entry name" value="GLUTAREDOXIN 2"/>
    <property type="match status" value="1"/>
</dbReference>
<dbReference type="GO" id="GO:0005796">
    <property type="term" value="C:Golgi lumen"/>
    <property type="evidence" value="ECO:0007669"/>
    <property type="project" value="TreeGrafter"/>
</dbReference>
<dbReference type="InterPro" id="IPR014025">
    <property type="entry name" value="Glutaredoxin_subgr"/>
</dbReference>
<evidence type="ECO:0000313" key="5">
    <source>
        <dbReference type="Proteomes" id="UP000217199"/>
    </source>
</evidence>
<dbReference type="Gene3D" id="3.40.30.10">
    <property type="entry name" value="Glutaredoxin"/>
    <property type="match status" value="1"/>
</dbReference>
<dbReference type="SUPFAM" id="SSF52833">
    <property type="entry name" value="Thioredoxin-like"/>
    <property type="match status" value="1"/>
</dbReference>
<dbReference type="STRING" id="2282107.A0A286UFV3"/>
<protein>
    <submittedName>
        <fullName evidence="4">Thioredoxin</fullName>
    </submittedName>
</protein>
<dbReference type="NCBIfam" id="TIGR02180">
    <property type="entry name" value="GRX_euk"/>
    <property type="match status" value="1"/>
</dbReference>
<evidence type="ECO:0000313" key="4">
    <source>
        <dbReference type="EMBL" id="PAV18470.1"/>
    </source>
</evidence>
<comment type="caution">
    <text evidence="4">The sequence shown here is derived from an EMBL/GenBank/DDBJ whole genome shotgun (WGS) entry which is preliminary data.</text>
</comment>
<evidence type="ECO:0000256" key="2">
    <source>
        <dbReference type="SAM" id="Phobius"/>
    </source>
</evidence>
<dbReference type="InterPro" id="IPR036249">
    <property type="entry name" value="Thioredoxin-like_sf"/>
</dbReference>
<feature type="transmembrane region" description="Helical" evidence="2">
    <location>
        <begin position="21"/>
        <end position="42"/>
    </location>
</feature>
<accession>A0A286UFV3</accession>
<gene>
    <name evidence="4" type="ORF">PNOK_0531200</name>
</gene>
<dbReference type="Proteomes" id="UP000217199">
    <property type="component" value="Unassembled WGS sequence"/>
</dbReference>
<sequence length="241" mass="26731">MDLPLPSTSARTFRPYRRRRILWTLFFLTIAAVYLLAPSSFWDMSSSQARKLAEAGKSWVPESLNKFNSGGESPYTNGEELQALLHMVASSELRIPPESDPSKPLARDVYSGGTENVAWLQQVQPDPPVIVFSKTYCPYSKKAKELLKSYDISPRPKIIEVDLRDDADQIKALLTRLTSHSTFPNIFISGKSVGGSDDLQAMHRNGDLTNALEAAGVSVNAQDVTPEKKEEKKTGISKDDD</sequence>
<evidence type="ECO:0000256" key="1">
    <source>
        <dbReference type="SAM" id="MobiDB-lite"/>
    </source>
</evidence>
<reference evidence="4 5" key="1">
    <citation type="journal article" date="2017" name="Mol. Ecol.">
        <title>Comparative and population genomic landscape of Phellinus noxius: A hypervariable fungus causing root rot in trees.</title>
        <authorList>
            <person name="Chung C.L."/>
            <person name="Lee T.J."/>
            <person name="Akiba M."/>
            <person name="Lee H.H."/>
            <person name="Kuo T.H."/>
            <person name="Liu D."/>
            <person name="Ke H.M."/>
            <person name="Yokoi T."/>
            <person name="Roa M.B."/>
            <person name="Lu M.J."/>
            <person name="Chang Y.Y."/>
            <person name="Ann P.J."/>
            <person name="Tsai J.N."/>
            <person name="Chen C.Y."/>
            <person name="Tzean S.S."/>
            <person name="Ota Y."/>
            <person name="Hattori T."/>
            <person name="Sahashi N."/>
            <person name="Liou R.F."/>
            <person name="Kikuchi T."/>
            <person name="Tsai I.J."/>
        </authorList>
    </citation>
    <scope>NUCLEOTIDE SEQUENCE [LARGE SCALE GENOMIC DNA]</scope>
    <source>
        <strain evidence="4 5">FFPRI411160</strain>
    </source>
</reference>
<dbReference type="CDD" id="cd03419">
    <property type="entry name" value="GRX_GRXh_1_2_like"/>
    <property type="match status" value="1"/>
</dbReference>
<dbReference type="InterPro" id="IPR002109">
    <property type="entry name" value="Glutaredoxin"/>
</dbReference>
<feature type="domain" description="Glutaredoxin" evidence="3">
    <location>
        <begin position="129"/>
        <end position="193"/>
    </location>
</feature>
<keyword evidence="5" id="KW-1185">Reference proteome</keyword>
<dbReference type="GO" id="GO:0034599">
    <property type="term" value="P:cellular response to oxidative stress"/>
    <property type="evidence" value="ECO:0007669"/>
    <property type="project" value="TreeGrafter"/>
</dbReference>
<keyword evidence="2" id="KW-0812">Transmembrane</keyword>
<dbReference type="GO" id="GO:0005801">
    <property type="term" value="C:cis-Golgi network"/>
    <property type="evidence" value="ECO:0007669"/>
    <property type="project" value="TreeGrafter"/>
</dbReference>
<feature type="compositionally biased region" description="Basic and acidic residues" evidence="1">
    <location>
        <begin position="225"/>
        <end position="241"/>
    </location>
</feature>
<dbReference type="EMBL" id="NBII01000005">
    <property type="protein sequence ID" value="PAV18470.1"/>
    <property type="molecule type" value="Genomic_DNA"/>
</dbReference>
<proteinExistence type="predicted"/>
<keyword evidence="2" id="KW-0472">Membrane</keyword>
<dbReference type="GO" id="GO:0015038">
    <property type="term" value="F:glutathione disulfide oxidoreductase activity"/>
    <property type="evidence" value="ECO:0007669"/>
    <property type="project" value="TreeGrafter"/>
</dbReference>
<feature type="region of interest" description="Disordered" evidence="1">
    <location>
        <begin position="217"/>
        <end position="241"/>
    </location>
</feature>
<dbReference type="InParanoid" id="A0A286UFV3"/>
<dbReference type="GO" id="GO:0000324">
    <property type="term" value="C:fungal-type vacuole"/>
    <property type="evidence" value="ECO:0007669"/>
    <property type="project" value="TreeGrafter"/>
</dbReference>
<name>A0A286UFV3_9AGAM</name>
<organism evidence="4 5">
    <name type="scientific">Pyrrhoderma noxium</name>
    <dbReference type="NCBI Taxonomy" id="2282107"/>
    <lineage>
        <taxon>Eukaryota</taxon>
        <taxon>Fungi</taxon>
        <taxon>Dikarya</taxon>
        <taxon>Basidiomycota</taxon>
        <taxon>Agaricomycotina</taxon>
        <taxon>Agaricomycetes</taxon>
        <taxon>Hymenochaetales</taxon>
        <taxon>Hymenochaetaceae</taxon>
        <taxon>Pyrrhoderma</taxon>
    </lineage>
</organism>